<evidence type="ECO:0000259" key="14">
    <source>
        <dbReference type="PROSITE" id="PS50157"/>
    </source>
</evidence>
<dbReference type="FunFam" id="3.30.160.60:FF:002110">
    <property type="entry name" value="Zinc finger protein 1053"/>
    <property type="match status" value="1"/>
</dbReference>
<dbReference type="GO" id="GO:0008270">
    <property type="term" value="F:zinc ion binding"/>
    <property type="evidence" value="ECO:0007669"/>
    <property type="project" value="UniProtKB-KW"/>
</dbReference>
<keyword evidence="5" id="KW-0677">Repeat</keyword>
<evidence type="ECO:0000256" key="9">
    <source>
        <dbReference type="ARBA" id="ARBA00023125"/>
    </source>
</evidence>
<evidence type="ECO:0000256" key="2">
    <source>
        <dbReference type="ARBA" id="ARBA00004123"/>
    </source>
</evidence>
<evidence type="ECO:0000256" key="7">
    <source>
        <dbReference type="ARBA" id="ARBA00022833"/>
    </source>
</evidence>
<dbReference type="PANTHER" id="PTHR16515:SF49">
    <property type="entry name" value="GASTRULA ZINC FINGER PROTEIN XLCGF49.1-LIKE-RELATED"/>
    <property type="match status" value="1"/>
</dbReference>
<evidence type="ECO:0000256" key="11">
    <source>
        <dbReference type="ARBA" id="ARBA00023242"/>
    </source>
</evidence>
<dbReference type="PROSITE" id="PS50157">
    <property type="entry name" value="ZINC_FINGER_C2H2_2"/>
    <property type="match status" value="6"/>
</dbReference>
<feature type="domain" description="C2H2-type" evidence="14">
    <location>
        <begin position="233"/>
        <end position="260"/>
    </location>
</feature>
<dbReference type="FunFam" id="3.30.160.60:FF:002343">
    <property type="entry name" value="Zinc finger protein 33A"/>
    <property type="match status" value="1"/>
</dbReference>
<feature type="domain" description="C2H2-type" evidence="14">
    <location>
        <begin position="177"/>
        <end position="204"/>
    </location>
</feature>
<keyword evidence="11" id="KW-0539">Nucleus</keyword>
<dbReference type="KEGG" id="hcq:109525808"/>
<dbReference type="PANTHER" id="PTHR16515">
    <property type="entry name" value="PR DOMAIN ZINC FINGER PROTEIN"/>
    <property type="match status" value="1"/>
</dbReference>
<comment type="similarity">
    <text evidence="3">Belongs to the krueppel C2H2-type zinc-finger protein family.</text>
</comment>
<keyword evidence="9" id="KW-0238">DNA-binding</keyword>
<dbReference type="OMA" id="SMITHTR"/>
<evidence type="ECO:0000256" key="8">
    <source>
        <dbReference type="ARBA" id="ARBA00023015"/>
    </source>
</evidence>
<feature type="region of interest" description="Disordered" evidence="13">
    <location>
        <begin position="1"/>
        <end position="98"/>
    </location>
</feature>
<dbReference type="RefSeq" id="XP_019742149.1">
    <property type="nucleotide sequence ID" value="XM_019886590.1"/>
</dbReference>
<dbReference type="FunFam" id="3.30.160.60:FF:000417">
    <property type="entry name" value="Zinc finger protein"/>
    <property type="match status" value="1"/>
</dbReference>
<comment type="function">
    <text evidence="1">May be involved in transcriptional regulation.</text>
</comment>
<comment type="subcellular location">
    <subcellularLocation>
        <location evidence="2">Nucleus</location>
    </subcellularLocation>
</comment>
<dbReference type="FunFam" id="3.30.160.60:FF:000624">
    <property type="entry name" value="zinc finger protein 697"/>
    <property type="match status" value="2"/>
</dbReference>
<organism evidence="15 16">
    <name type="scientific">Hippocampus comes</name>
    <name type="common">Tiger tail seahorse</name>
    <dbReference type="NCBI Taxonomy" id="109280"/>
    <lineage>
        <taxon>Eukaryota</taxon>
        <taxon>Metazoa</taxon>
        <taxon>Chordata</taxon>
        <taxon>Craniata</taxon>
        <taxon>Vertebrata</taxon>
        <taxon>Euteleostomi</taxon>
        <taxon>Actinopterygii</taxon>
        <taxon>Neopterygii</taxon>
        <taxon>Teleostei</taxon>
        <taxon>Neoteleostei</taxon>
        <taxon>Acanthomorphata</taxon>
        <taxon>Syngnathiaria</taxon>
        <taxon>Syngnathiformes</taxon>
        <taxon>Syngnathoidei</taxon>
        <taxon>Syngnathidae</taxon>
        <taxon>Hippocampus</taxon>
    </lineage>
</organism>
<dbReference type="PROSITE" id="PS00028">
    <property type="entry name" value="ZINC_FINGER_C2H2_1"/>
    <property type="match status" value="6"/>
</dbReference>
<feature type="compositionally biased region" description="Acidic residues" evidence="13">
    <location>
        <begin position="85"/>
        <end position="98"/>
    </location>
</feature>
<evidence type="ECO:0000256" key="1">
    <source>
        <dbReference type="ARBA" id="ARBA00003767"/>
    </source>
</evidence>
<feature type="domain" description="C2H2-type" evidence="14">
    <location>
        <begin position="289"/>
        <end position="316"/>
    </location>
</feature>
<keyword evidence="6 12" id="KW-0863">Zinc-finger</keyword>
<sequence>MCTRVSAEYEEGLGRAEESLEEENERQRQTLVAVFKKQDEAHKADIREDRQPEQRALSSRAKQVEPKPPYMKDEEKDLEAPGIKEEEDEHSITQEEEQLQGVEDGAIAKFPFTVIHVKCEDDVDDDEGDGNHCGGSQVGRFVTLLDCDGRITSHSAVPDDEQHSKGDLTCRSDKTHFTCPQCNKTFTNKRNLRRHMVIHTGEKPFMCSVCGKRFFQKGSMITHTRKHTGEKPFCCSVCNKCFSDYSTLAKHMRTHTGEKPFSCSICSKTFSQKVAMQTHARTHTGEKSFFCTICSTSFNVRSTLIHHMRTHTGEKPFTCSVCDKSFGHPAGLARHMRTHTGEKPFAS</sequence>
<evidence type="ECO:0000256" key="5">
    <source>
        <dbReference type="ARBA" id="ARBA00022737"/>
    </source>
</evidence>
<dbReference type="SUPFAM" id="SSF57667">
    <property type="entry name" value="beta-beta-alpha zinc fingers"/>
    <property type="match status" value="3"/>
</dbReference>
<dbReference type="AlphaFoldDB" id="A0A3Q2YQS2"/>
<dbReference type="Proteomes" id="UP000264820">
    <property type="component" value="Unplaced"/>
</dbReference>
<dbReference type="SMART" id="SM00355">
    <property type="entry name" value="ZnF_C2H2"/>
    <property type="match status" value="6"/>
</dbReference>
<evidence type="ECO:0000256" key="12">
    <source>
        <dbReference type="PROSITE-ProRule" id="PRU00042"/>
    </source>
</evidence>
<dbReference type="Ensembl" id="ENSHCOT00000023803.1">
    <property type="protein sequence ID" value="ENSHCOP00000015792.1"/>
    <property type="gene ID" value="ENSHCOG00000019454.1"/>
</dbReference>
<evidence type="ECO:0000256" key="4">
    <source>
        <dbReference type="ARBA" id="ARBA00022723"/>
    </source>
</evidence>
<dbReference type="Pfam" id="PF00096">
    <property type="entry name" value="zf-C2H2"/>
    <property type="match status" value="6"/>
</dbReference>
<dbReference type="GO" id="GO:0010468">
    <property type="term" value="P:regulation of gene expression"/>
    <property type="evidence" value="ECO:0007669"/>
    <property type="project" value="TreeGrafter"/>
</dbReference>
<name>A0A3Q2YQS2_HIPCM</name>
<dbReference type="GeneTree" id="ENSGT01150000286959"/>
<dbReference type="OrthoDB" id="8768913at2759"/>
<evidence type="ECO:0000256" key="13">
    <source>
        <dbReference type="SAM" id="MobiDB-lite"/>
    </source>
</evidence>
<dbReference type="InterPro" id="IPR036236">
    <property type="entry name" value="Znf_C2H2_sf"/>
</dbReference>
<feature type="domain" description="C2H2-type" evidence="14">
    <location>
        <begin position="317"/>
        <end position="344"/>
    </location>
</feature>
<feature type="compositionally biased region" description="Basic and acidic residues" evidence="13">
    <location>
        <begin position="62"/>
        <end position="84"/>
    </location>
</feature>
<dbReference type="GO" id="GO:0005634">
    <property type="term" value="C:nucleus"/>
    <property type="evidence" value="ECO:0007669"/>
    <property type="project" value="UniProtKB-SubCell"/>
</dbReference>
<evidence type="ECO:0000313" key="15">
    <source>
        <dbReference type="Ensembl" id="ENSHCOP00000015792.1"/>
    </source>
</evidence>
<keyword evidence="4" id="KW-0479">Metal-binding</keyword>
<keyword evidence="8" id="KW-0805">Transcription regulation</keyword>
<evidence type="ECO:0000256" key="3">
    <source>
        <dbReference type="ARBA" id="ARBA00006991"/>
    </source>
</evidence>
<feature type="compositionally biased region" description="Basic and acidic residues" evidence="13">
    <location>
        <begin position="36"/>
        <end position="53"/>
    </location>
</feature>
<evidence type="ECO:0000256" key="10">
    <source>
        <dbReference type="ARBA" id="ARBA00023163"/>
    </source>
</evidence>
<reference evidence="15" key="2">
    <citation type="submission" date="2025-09" db="UniProtKB">
        <authorList>
            <consortium name="Ensembl"/>
        </authorList>
    </citation>
    <scope>IDENTIFICATION</scope>
</reference>
<dbReference type="Gene3D" id="3.30.160.60">
    <property type="entry name" value="Classic Zinc Finger"/>
    <property type="match status" value="6"/>
</dbReference>
<feature type="domain" description="C2H2-type" evidence="14">
    <location>
        <begin position="261"/>
        <end position="288"/>
    </location>
</feature>
<keyword evidence="16" id="KW-1185">Reference proteome</keyword>
<dbReference type="FunFam" id="3.30.160.60:FF:000110">
    <property type="entry name" value="Zinc finger protein-like"/>
    <property type="match status" value="1"/>
</dbReference>
<keyword evidence="7" id="KW-0862">Zinc</keyword>
<protein>
    <submittedName>
        <fullName evidence="15">Gastrula zinc finger protein XlCGF57.1-like</fullName>
    </submittedName>
</protein>
<evidence type="ECO:0000313" key="16">
    <source>
        <dbReference type="Proteomes" id="UP000264820"/>
    </source>
</evidence>
<dbReference type="InterPro" id="IPR013087">
    <property type="entry name" value="Znf_C2H2_type"/>
</dbReference>
<accession>A0A3Q2YQS2</accession>
<dbReference type="GO" id="GO:0003677">
    <property type="term" value="F:DNA binding"/>
    <property type="evidence" value="ECO:0007669"/>
    <property type="project" value="UniProtKB-KW"/>
</dbReference>
<feature type="domain" description="C2H2-type" evidence="14">
    <location>
        <begin position="205"/>
        <end position="232"/>
    </location>
</feature>
<proteinExistence type="inferred from homology"/>
<dbReference type="InterPro" id="IPR050331">
    <property type="entry name" value="Zinc_finger"/>
</dbReference>
<keyword evidence="10" id="KW-0804">Transcription</keyword>
<reference evidence="15" key="1">
    <citation type="submission" date="2025-08" db="UniProtKB">
        <authorList>
            <consortium name="Ensembl"/>
        </authorList>
    </citation>
    <scope>IDENTIFICATION</scope>
</reference>
<evidence type="ECO:0000256" key="6">
    <source>
        <dbReference type="ARBA" id="ARBA00022771"/>
    </source>
</evidence>
<dbReference type="GeneID" id="109525808"/>